<dbReference type="Proteomes" id="UP000233440">
    <property type="component" value="Unassembled WGS sequence"/>
</dbReference>
<keyword evidence="4" id="KW-0963">Cytoplasm</keyword>
<evidence type="ECO:0000256" key="2">
    <source>
        <dbReference type="ARBA" id="ARBA00022759"/>
    </source>
</evidence>
<evidence type="ECO:0000256" key="3">
    <source>
        <dbReference type="ARBA" id="ARBA00022801"/>
    </source>
</evidence>
<accession>A0A2N3LEY6</accession>
<comment type="cofactor">
    <cofactor evidence="4">
        <name>Mg(2+)</name>
        <dbReference type="ChEBI" id="CHEBI:18420"/>
    </cofactor>
</comment>
<keyword evidence="4" id="KW-0690">Ribosome biogenesis</keyword>
<dbReference type="GO" id="GO:0006364">
    <property type="term" value="P:rRNA processing"/>
    <property type="evidence" value="ECO:0007669"/>
    <property type="project" value="UniProtKB-UniRule"/>
</dbReference>
<dbReference type="EMBL" id="PIQO01000022">
    <property type="protein sequence ID" value="PKR83093.1"/>
    <property type="molecule type" value="Genomic_DNA"/>
</dbReference>
<dbReference type="SMART" id="SM00535">
    <property type="entry name" value="RIBOc"/>
    <property type="match status" value="1"/>
</dbReference>
<evidence type="ECO:0000313" key="7">
    <source>
        <dbReference type="Proteomes" id="UP000233440"/>
    </source>
</evidence>
<name>A0A2N3LEY6_9BACI</name>
<dbReference type="AlphaFoldDB" id="A0A2N3LEY6"/>
<protein>
    <recommendedName>
        <fullName evidence="4">Mini-ribonuclease 3</fullName>
        <shortName evidence="4">Mini-3</shortName>
        <shortName evidence="4">Mini-RNase 3</shortName>
        <ecNumber evidence="4">3.1.26.-</ecNumber>
    </recommendedName>
    <alternativeName>
        <fullName evidence="4">Mini-RNase III</fullName>
        <shortName evidence="4">Mini-III</shortName>
    </alternativeName>
</protein>
<organism evidence="6 7">
    <name type="scientific">Heyndrickxia camelliae</name>
    <dbReference type="NCBI Taxonomy" id="1707093"/>
    <lineage>
        <taxon>Bacteria</taxon>
        <taxon>Bacillati</taxon>
        <taxon>Bacillota</taxon>
        <taxon>Bacilli</taxon>
        <taxon>Bacillales</taxon>
        <taxon>Bacillaceae</taxon>
        <taxon>Heyndrickxia</taxon>
    </lineage>
</organism>
<dbReference type="InterPro" id="IPR008226">
    <property type="entry name" value="Mini3_fam"/>
</dbReference>
<keyword evidence="4" id="KW-0460">Magnesium</keyword>
<keyword evidence="2 4" id="KW-0255">Endonuclease</keyword>
<dbReference type="HAMAP" id="MF_01468">
    <property type="entry name" value="RNase_Mini_III"/>
    <property type="match status" value="1"/>
</dbReference>
<feature type="active site" evidence="4">
    <location>
        <position position="30"/>
    </location>
</feature>
<dbReference type="GO" id="GO:0019843">
    <property type="term" value="F:rRNA binding"/>
    <property type="evidence" value="ECO:0007669"/>
    <property type="project" value="UniProtKB-UniRule"/>
</dbReference>
<dbReference type="InterPro" id="IPR036389">
    <property type="entry name" value="RNase_III_sf"/>
</dbReference>
<dbReference type="PANTHER" id="PTHR34276">
    <property type="entry name" value="MINI-RIBONUCLEASE 3"/>
    <property type="match status" value="1"/>
</dbReference>
<comment type="function">
    <text evidence="4">Involved in correct processing of both the 5' and 3' ends of 23S rRNA precursor. Processes 30S rRNA precursor transcript even in absence of ribonuclease 3 (Rnc); Rnc processes 30S rRNA into smaller rRNA precursors.</text>
</comment>
<feature type="domain" description="RNase III" evidence="5">
    <location>
        <begin position="5"/>
        <end position="139"/>
    </location>
</feature>
<keyword evidence="3 4" id="KW-0378">Hydrolase</keyword>
<dbReference type="SUPFAM" id="SSF69065">
    <property type="entry name" value="RNase III domain-like"/>
    <property type="match status" value="1"/>
</dbReference>
<comment type="subcellular location">
    <subcellularLocation>
        <location evidence="4">Cytoplasm</location>
    </subcellularLocation>
</comment>
<dbReference type="Gene3D" id="1.10.1520.10">
    <property type="entry name" value="Ribonuclease III domain"/>
    <property type="match status" value="1"/>
</dbReference>
<comment type="subunit">
    <text evidence="4">Homodimer.</text>
</comment>
<dbReference type="Pfam" id="PF00636">
    <property type="entry name" value="Ribonuclease_3"/>
    <property type="match status" value="1"/>
</dbReference>
<keyword evidence="4" id="KW-0698">rRNA processing</keyword>
<dbReference type="PIRSF" id="PIRSF005520">
    <property type="entry name" value="UCP005520"/>
    <property type="match status" value="1"/>
</dbReference>
<evidence type="ECO:0000259" key="5">
    <source>
        <dbReference type="SMART" id="SM00535"/>
    </source>
</evidence>
<reference evidence="6 7" key="1">
    <citation type="submission" date="2017-11" db="EMBL/GenBank/DDBJ databases">
        <title>Bacillus camelliae sp. nov., isolated from pu'er tea.</title>
        <authorList>
            <person name="Niu L."/>
        </authorList>
    </citation>
    <scope>NUCLEOTIDE SEQUENCE [LARGE SCALE GENOMIC DNA]</scope>
    <source>
        <strain evidence="6 7">7578-1</strain>
    </source>
</reference>
<dbReference type="InterPro" id="IPR000999">
    <property type="entry name" value="RNase_III_dom"/>
</dbReference>
<proteinExistence type="inferred from homology"/>
<keyword evidence="1 4" id="KW-0540">Nuclease</keyword>
<comment type="caution">
    <text evidence="6">The sequence shown here is derived from an EMBL/GenBank/DDBJ whole genome shotgun (WGS) entry which is preliminary data.</text>
</comment>
<dbReference type="GO" id="GO:0004525">
    <property type="term" value="F:ribonuclease III activity"/>
    <property type="evidence" value="ECO:0007669"/>
    <property type="project" value="InterPro"/>
</dbReference>
<keyword evidence="4" id="KW-0699">rRNA-binding</keyword>
<keyword evidence="4" id="KW-0694">RNA-binding</keyword>
<dbReference type="GO" id="GO:0005737">
    <property type="term" value="C:cytoplasm"/>
    <property type="evidence" value="ECO:0007669"/>
    <property type="project" value="UniProtKB-SubCell"/>
</dbReference>
<gene>
    <name evidence="4" type="primary">mrnC</name>
    <name evidence="6" type="ORF">CWO92_20615</name>
</gene>
<dbReference type="PANTHER" id="PTHR34276:SF1">
    <property type="entry name" value="MINI-RIBONUCLEASE 3"/>
    <property type="match status" value="1"/>
</dbReference>
<evidence type="ECO:0000256" key="1">
    <source>
        <dbReference type="ARBA" id="ARBA00022722"/>
    </source>
</evidence>
<comment type="similarity">
    <text evidence="4">Belongs to the MrnC RNase family.</text>
</comment>
<evidence type="ECO:0000256" key="4">
    <source>
        <dbReference type="HAMAP-Rule" id="MF_01468"/>
    </source>
</evidence>
<sequence>MEKRIIMSETNTNRLDVNGINSLALAYMGDAIYEVHVRHHLLLLGKTKPNQLHRTATKFVSAKAQAAILHELLEKELLTEAEQVIVRRGRNAKSGTVPKNTDVLTYRHSTAFEALIGYLYLTNNQSRLRSIVDLAITISEEQHETGK</sequence>
<keyword evidence="7" id="KW-1185">Reference proteome</keyword>
<evidence type="ECO:0000313" key="6">
    <source>
        <dbReference type="EMBL" id="PKR83093.1"/>
    </source>
</evidence>
<dbReference type="EC" id="3.1.26.-" evidence="4"/>